<dbReference type="PROSITE" id="PS51387">
    <property type="entry name" value="FAD_PCMH"/>
    <property type="match status" value="1"/>
</dbReference>
<reference evidence="9" key="1">
    <citation type="journal article" date="2019" name="Int. J. Syst. Evol. Microbiol.">
        <title>The Global Catalogue of Microorganisms (GCM) 10K type strain sequencing project: providing services to taxonomists for standard genome sequencing and annotation.</title>
        <authorList>
            <consortium name="The Broad Institute Genomics Platform"/>
            <consortium name="The Broad Institute Genome Sequencing Center for Infectious Disease"/>
            <person name="Wu L."/>
            <person name="Ma J."/>
        </authorList>
    </citation>
    <scope>NUCLEOTIDE SEQUENCE [LARGE SCALE GENOMIC DNA]</scope>
    <source>
        <strain evidence="9">JCM 14303</strain>
    </source>
</reference>
<dbReference type="Gene3D" id="3.30.43.10">
    <property type="entry name" value="Uridine Diphospho-n-acetylenolpyruvylglucosamine Reductase, domain 2"/>
    <property type="match status" value="1"/>
</dbReference>
<dbReference type="InterPro" id="IPR006094">
    <property type="entry name" value="Oxid_FAD_bind_N"/>
</dbReference>
<dbReference type="Proteomes" id="UP001500363">
    <property type="component" value="Unassembled WGS sequence"/>
</dbReference>
<sequence length="427" mass="46070">MRTWTPETDGYDDQRTGFQRRDPHRPARIFGATSAADIQEAVRYARDHELRLAVQASGHGHTTPTDGVLVTTRGYAGVTVDAARKTATIQAGATWQQVTAATRPYGLAPLSGSFPGVGAIPYTLGGGLGLMARKYGFAADHVRRIDLVTPDSELRSVTPDDSELFWALRGGGGNFGVVTELEIGLFDVATVAGGSLYYDLATTPDVLQTWREWTATVPEEVTSAVGVLVLPDIPMVPAPLRGKHIAQLQLCILGDLTQAEQLIAPLRALGEPVLDTFGEIPYAESGRIFAEPEQPHGYRAQNILLADLDPVALSTIPKLAGPEARAMCVVGIRHLGGALSRPPAIPNAVGHREAQYALTVLSPGEQDFTKLHRHILEPWTSIGRQLNFSFGPLTPGQVAEAYDDIDRLKRLRQQLDPTGLLQPNHAI</sequence>
<dbReference type="InterPro" id="IPR050416">
    <property type="entry name" value="FAD-linked_Oxidoreductase"/>
</dbReference>
<feature type="region of interest" description="Disordered" evidence="6">
    <location>
        <begin position="1"/>
        <end position="22"/>
    </location>
</feature>
<name>A0ABP4MA30_9ACTN</name>
<dbReference type="PANTHER" id="PTHR42973">
    <property type="entry name" value="BINDING OXIDOREDUCTASE, PUTATIVE (AFU_ORTHOLOGUE AFUA_1G17690)-RELATED"/>
    <property type="match status" value="1"/>
</dbReference>
<protein>
    <submittedName>
        <fullName evidence="8">FAD-binding oxidoreductase</fullName>
    </submittedName>
</protein>
<dbReference type="InterPro" id="IPR016166">
    <property type="entry name" value="FAD-bd_PCMH"/>
</dbReference>
<dbReference type="SUPFAM" id="SSF56176">
    <property type="entry name" value="FAD-binding/transporter-associated domain-like"/>
    <property type="match status" value="1"/>
</dbReference>
<keyword evidence="9" id="KW-1185">Reference proteome</keyword>
<evidence type="ECO:0000256" key="1">
    <source>
        <dbReference type="ARBA" id="ARBA00001974"/>
    </source>
</evidence>
<dbReference type="InterPro" id="IPR036318">
    <property type="entry name" value="FAD-bd_PCMH-like_sf"/>
</dbReference>
<dbReference type="Gene3D" id="3.40.462.20">
    <property type="match status" value="1"/>
</dbReference>
<evidence type="ECO:0000256" key="2">
    <source>
        <dbReference type="ARBA" id="ARBA00005466"/>
    </source>
</evidence>
<accession>A0ABP4MA30</accession>
<organism evidence="8 9">
    <name type="scientific">Kribbella lupini</name>
    <dbReference type="NCBI Taxonomy" id="291602"/>
    <lineage>
        <taxon>Bacteria</taxon>
        <taxon>Bacillati</taxon>
        <taxon>Actinomycetota</taxon>
        <taxon>Actinomycetes</taxon>
        <taxon>Propionibacteriales</taxon>
        <taxon>Kribbellaceae</taxon>
        <taxon>Kribbella</taxon>
    </lineage>
</organism>
<dbReference type="Gene3D" id="3.30.465.10">
    <property type="match status" value="1"/>
</dbReference>
<keyword evidence="3" id="KW-0285">Flavoprotein</keyword>
<dbReference type="InterPro" id="IPR006093">
    <property type="entry name" value="Oxy_OxRdtase_FAD_BS"/>
</dbReference>
<evidence type="ECO:0000256" key="6">
    <source>
        <dbReference type="SAM" id="MobiDB-lite"/>
    </source>
</evidence>
<dbReference type="InterPro" id="IPR016167">
    <property type="entry name" value="FAD-bd_PCMH_sub1"/>
</dbReference>
<feature type="compositionally biased region" description="Basic and acidic residues" evidence="6">
    <location>
        <begin position="12"/>
        <end position="22"/>
    </location>
</feature>
<comment type="similarity">
    <text evidence="2">Belongs to the oxygen-dependent FAD-linked oxidoreductase family.</text>
</comment>
<evidence type="ECO:0000256" key="5">
    <source>
        <dbReference type="ARBA" id="ARBA00023002"/>
    </source>
</evidence>
<keyword evidence="4" id="KW-0274">FAD</keyword>
<dbReference type="RefSeq" id="WP_344177946.1">
    <property type="nucleotide sequence ID" value="NZ_BAAANC010000002.1"/>
</dbReference>
<evidence type="ECO:0000256" key="3">
    <source>
        <dbReference type="ARBA" id="ARBA00022630"/>
    </source>
</evidence>
<feature type="domain" description="FAD-binding PCMH-type" evidence="7">
    <location>
        <begin position="22"/>
        <end position="188"/>
    </location>
</feature>
<evidence type="ECO:0000313" key="8">
    <source>
        <dbReference type="EMBL" id="GAA1540697.1"/>
    </source>
</evidence>
<comment type="cofactor">
    <cofactor evidence="1">
        <name>FAD</name>
        <dbReference type="ChEBI" id="CHEBI:57692"/>
    </cofactor>
</comment>
<evidence type="ECO:0000259" key="7">
    <source>
        <dbReference type="PROSITE" id="PS51387"/>
    </source>
</evidence>
<dbReference type="EMBL" id="BAAANC010000002">
    <property type="protein sequence ID" value="GAA1540697.1"/>
    <property type="molecule type" value="Genomic_DNA"/>
</dbReference>
<dbReference type="PROSITE" id="PS00862">
    <property type="entry name" value="OX2_COVAL_FAD"/>
    <property type="match status" value="1"/>
</dbReference>
<dbReference type="Pfam" id="PF01565">
    <property type="entry name" value="FAD_binding_4"/>
    <property type="match status" value="1"/>
</dbReference>
<dbReference type="PANTHER" id="PTHR42973:SF39">
    <property type="entry name" value="FAD-BINDING PCMH-TYPE DOMAIN-CONTAINING PROTEIN"/>
    <property type="match status" value="1"/>
</dbReference>
<keyword evidence="5" id="KW-0560">Oxidoreductase</keyword>
<evidence type="ECO:0000313" key="9">
    <source>
        <dbReference type="Proteomes" id="UP001500363"/>
    </source>
</evidence>
<dbReference type="InterPro" id="IPR016169">
    <property type="entry name" value="FAD-bd_PCMH_sub2"/>
</dbReference>
<proteinExistence type="inferred from homology"/>
<evidence type="ECO:0000256" key="4">
    <source>
        <dbReference type="ARBA" id="ARBA00022827"/>
    </source>
</evidence>
<comment type="caution">
    <text evidence="8">The sequence shown here is derived from an EMBL/GenBank/DDBJ whole genome shotgun (WGS) entry which is preliminary data.</text>
</comment>
<gene>
    <name evidence="8" type="ORF">GCM10009741_49400</name>
</gene>